<dbReference type="Proteomes" id="UP000274122">
    <property type="component" value="Chromosome"/>
</dbReference>
<evidence type="ECO:0000313" key="1">
    <source>
        <dbReference type="EMBL" id="VEC00257.1"/>
    </source>
</evidence>
<gene>
    <name evidence="1" type="ORF">NCTC11466_03541</name>
</gene>
<protein>
    <submittedName>
        <fullName evidence="1">Protein of uncharacterized function (DUF2856)</fullName>
    </submittedName>
</protein>
<dbReference type="Pfam" id="PF11043">
    <property type="entry name" value="Anti-RecBCD_p2"/>
    <property type="match status" value="1"/>
</dbReference>
<dbReference type="AlphaFoldDB" id="A0A447V5V2"/>
<proteinExistence type="predicted"/>
<evidence type="ECO:0000313" key="2">
    <source>
        <dbReference type="Proteomes" id="UP000274122"/>
    </source>
</evidence>
<reference evidence="1 2" key="1">
    <citation type="submission" date="2018-12" db="EMBL/GenBank/DDBJ databases">
        <authorList>
            <consortium name="Pathogen Informatics"/>
        </authorList>
    </citation>
    <scope>NUCLEOTIDE SEQUENCE [LARGE SCALE GENOMIC DNA]</scope>
    <source>
        <strain evidence="1 2">NCTC11466</strain>
    </source>
</reference>
<organism evidence="1 2">
    <name type="scientific">Cedecea lapagei</name>
    <dbReference type="NCBI Taxonomy" id="158823"/>
    <lineage>
        <taxon>Bacteria</taxon>
        <taxon>Pseudomonadati</taxon>
        <taxon>Pseudomonadota</taxon>
        <taxon>Gammaproteobacteria</taxon>
        <taxon>Enterobacterales</taxon>
        <taxon>Enterobacteriaceae</taxon>
        <taxon>Cedecea</taxon>
    </lineage>
</organism>
<dbReference type="InterPro" id="IPR020500">
    <property type="entry name" value="Phage_P22_anti-RecBCD_p2"/>
</dbReference>
<dbReference type="RefSeq" id="WP_126357329.1">
    <property type="nucleotide sequence ID" value="NZ_LR134201.1"/>
</dbReference>
<keyword evidence="2" id="KW-1185">Reference proteome</keyword>
<sequence>MPSPQPGADNPRLCTARTKEEVMANFARYWEMSQAGEIEPETKQQRMERQADSLADALLTRRNYKASFFPEWETIGPHLPPEEIDDRSRVRFGRYGARISD</sequence>
<dbReference type="OrthoDB" id="6624394at2"/>
<accession>A0A447V5V2</accession>
<dbReference type="KEGG" id="clap:NCTC11466_03541"/>
<name>A0A447V5V2_9ENTR</name>
<dbReference type="EMBL" id="LR134201">
    <property type="protein sequence ID" value="VEC00257.1"/>
    <property type="molecule type" value="Genomic_DNA"/>
</dbReference>